<evidence type="ECO:0000313" key="2">
    <source>
        <dbReference type="EMBL" id="KAG5288824.1"/>
    </source>
</evidence>
<dbReference type="EMBL" id="JAEVHI010000006">
    <property type="protein sequence ID" value="KAG5288824.1"/>
    <property type="molecule type" value="Genomic_DNA"/>
</dbReference>
<dbReference type="VEuPathDB" id="FungiDB:I7I52_12433"/>
<accession>A0A8H7YFV9</accession>
<dbReference type="Proteomes" id="UP000670092">
    <property type="component" value="Unassembled WGS sequence"/>
</dbReference>
<feature type="region of interest" description="Disordered" evidence="1">
    <location>
        <begin position="1"/>
        <end position="24"/>
    </location>
</feature>
<gene>
    <name evidence="2" type="ORF">I7I52_12433</name>
</gene>
<sequence length="96" mass="10733">MDRDGRSLQRHDQTRPATSSSDSPRVRSWILVQTCMTNCSVARPSLPIGLVAPDQMYPLTFLHVRNSTKSATKPVRSFPLSNLPDSETWLQTCCVS</sequence>
<comment type="caution">
    <text evidence="2">The sequence shown here is derived from an EMBL/GenBank/DDBJ whole genome shotgun (WGS) entry which is preliminary data.</text>
</comment>
<protein>
    <submittedName>
        <fullName evidence="2">Uncharacterized protein</fullName>
    </submittedName>
</protein>
<reference evidence="2 3" key="1">
    <citation type="submission" date="2021-01" db="EMBL/GenBank/DDBJ databases">
        <title>Chromosome-level genome assembly of a human fungal pathogen reveals clustering of transcriptionally co-regulated genes.</title>
        <authorList>
            <person name="Voorhies M."/>
            <person name="Cohen S."/>
            <person name="Shea T.P."/>
            <person name="Petrus S."/>
            <person name="Munoz J.F."/>
            <person name="Poplawski S."/>
            <person name="Goldman W.E."/>
            <person name="Michael T."/>
            <person name="Cuomo C.A."/>
            <person name="Sil A."/>
            <person name="Beyhan S."/>
        </authorList>
    </citation>
    <scope>NUCLEOTIDE SEQUENCE [LARGE SCALE GENOMIC DNA]</scope>
    <source>
        <strain evidence="2 3">G184AR</strain>
    </source>
</reference>
<proteinExistence type="predicted"/>
<evidence type="ECO:0000256" key="1">
    <source>
        <dbReference type="SAM" id="MobiDB-lite"/>
    </source>
</evidence>
<name>A0A8H7YFV9_AJECA</name>
<dbReference type="AlphaFoldDB" id="A0A8H7YFV9"/>
<organism evidence="2 3">
    <name type="scientific">Ajellomyces capsulatus</name>
    <name type="common">Darling's disease fungus</name>
    <name type="synonym">Histoplasma capsulatum</name>
    <dbReference type="NCBI Taxonomy" id="5037"/>
    <lineage>
        <taxon>Eukaryota</taxon>
        <taxon>Fungi</taxon>
        <taxon>Dikarya</taxon>
        <taxon>Ascomycota</taxon>
        <taxon>Pezizomycotina</taxon>
        <taxon>Eurotiomycetes</taxon>
        <taxon>Eurotiomycetidae</taxon>
        <taxon>Onygenales</taxon>
        <taxon>Ajellomycetaceae</taxon>
        <taxon>Histoplasma</taxon>
    </lineage>
</organism>
<evidence type="ECO:0000313" key="3">
    <source>
        <dbReference type="Proteomes" id="UP000670092"/>
    </source>
</evidence>
<feature type="compositionally biased region" description="Basic and acidic residues" evidence="1">
    <location>
        <begin position="1"/>
        <end position="14"/>
    </location>
</feature>